<comment type="caution">
    <text evidence="3">The sequence shown here is derived from an EMBL/GenBank/DDBJ whole genome shotgun (WGS) entry which is preliminary data.</text>
</comment>
<dbReference type="OrthoDB" id="5876674at2759"/>
<evidence type="ECO:0000313" key="4">
    <source>
        <dbReference type="Proteomes" id="UP000494206"/>
    </source>
</evidence>
<gene>
    <name evidence="3" type="ORF">CBOVIS_LOCUS3905</name>
</gene>
<keyword evidence="4" id="KW-1185">Reference proteome</keyword>
<evidence type="ECO:0000256" key="1">
    <source>
        <dbReference type="SAM" id="Coils"/>
    </source>
</evidence>
<reference evidence="3 4" key="1">
    <citation type="submission" date="2020-04" db="EMBL/GenBank/DDBJ databases">
        <authorList>
            <person name="Laetsch R D."/>
            <person name="Stevens L."/>
            <person name="Kumar S."/>
            <person name="Blaxter L. M."/>
        </authorList>
    </citation>
    <scope>NUCLEOTIDE SEQUENCE [LARGE SCALE GENOMIC DNA]</scope>
</reference>
<proteinExistence type="predicted"/>
<dbReference type="AlphaFoldDB" id="A0A8S1ENP9"/>
<feature type="region of interest" description="Disordered" evidence="2">
    <location>
        <begin position="1"/>
        <end position="45"/>
    </location>
</feature>
<evidence type="ECO:0000313" key="3">
    <source>
        <dbReference type="EMBL" id="CAB3401109.1"/>
    </source>
</evidence>
<feature type="compositionally biased region" description="Basic and acidic residues" evidence="2">
    <location>
        <begin position="1"/>
        <end position="13"/>
    </location>
</feature>
<evidence type="ECO:0008006" key="5">
    <source>
        <dbReference type="Google" id="ProtNLM"/>
    </source>
</evidence>
<dbReference type="EMBL" id="CADEPM010000002">
    <property type="protein sequence ID" value="CAB3401109.1"/>
    <property type="molecule type" value="Genomic_DNA"/>
</dbReference>
<keyword evidence="1" id="KW-0175">Coiled coil</keyword>
<dbReference type="Proteomes" id="UP000494206">
    <property type="component" value="Unassembled WGS sequence"/>
</dbReference>
<organism evidence="3 4">
    <name type="scientific">Caenorhabditis bovis</name>
    <dbReference type="NCBI Taxonomy" id="2654633"/>
    <lineage>
        <taxon>Eukaryota</taxon>
        <taxon>Metazoa</taxon>
        <taxon>Ecdysozoa</taxon>
        <taxon>Nematoda</taxon>
        <taxon>Chromadorea</taxon>
        <taxon>Rhabditida</taxon>
        <taxon>Rhabditina</taxon>
        <taxon>Rhabditomorpha</taxon>
        <taxon>Rhabditoidea</taxon>
        <taxon>Rhabditidae</taxon>
        <taxon>Peloderinae</taxon>
        <taxon>Caenorhabditis</taxon>
    </lineage>
</organism>
<sequence>MPDRRTKSVDKVGKLPPVVSQQSRQSAEAIRKAYSRPKTALKNSRPMTTQYSLAGLSNYQNGKFVDIGKRGTTSAIKRSQSESRSLVKSVYGRSPSRERIDDLRDELFDTKKKMAAIENEKKVLHTQMQRLMRDSEKREKYLQRLVTSKFQPAELNDTHMARTLTAIRRNEMAKEQIIQVQSKELELAKQYAEQNSQLKLRLKNIKDSYIEIQEKAKKREEEMKRVLQQAKKEAESRSQEAVQALQKEKKELFEENMRNLEKYDAISIELQEAYKELSLLRTENDSLQAVIQELQSQLEEKQHEKHRENHVEIPKLDMTRMDSTTSPNPSAGSYIDMSEIDSQSIANAIGEIVGAHVERKHRMEKSL</sequence>
<evidence type="ECO:0000256" key="2">
    <source>
        <dbReference type="SAM" id="MobiDB-lite"/>
    </source>
</evidence>
<name>A0A8S1ENP9_9PELO</name>
<feature type="coiled-coil region" evidence="1">
    <location>
        <begin position="188"/>
        <end position="311"/>
    </location>
</feature>
<protein>
    <recommendedName>
        <fullName evidence="5">Lebercilin domain-containing protein</fullName>
    </recommendedName>
</protein>
<feature type="coiled-coil region" evidence="1">
    <location>
        <begin position="100"/>
        <end position="134"/>
    </location>
</feature>
<accession>A0A8S1ENP9</accession>